<evidence type="ECO:0000313" key="2">
    <source>
        <dbReference type="EMBL" id="KYO66093.1"/>
    </source>
</evidence>
<comment type="caution">
    <text evidence="2">The sequence shown here is derived from an EMBL/GenBank/DDBJ whole genome shotgun (WGS) entry which is preliminary data.</text>
</comment>
<keyword evidence="1" id="KW-1133">Transmembrane helix</keyword>
<feature type="transmembrane region" description="Helical" evidence="1">
    <location>
        <begin position="47"/>
        <end position="66"/>
    </location>
</feature>
<evidence type="ECO:0008006" key="4">
    <source>
        <dbReference type="Google" id="ProtNLM"/>
    </source>
</evidence>
<dbReference type="InterPro" id="IPR019074">
    <property type="entry name" value="YabQ"/>
</dbReference>
<sequence>MLEKEMDLMVLIFSFFSGFIQGMIFDIYRRIRRALNPGKIETALGDIIFWIFATLLIFALINTYLMGWVRGYFFAGFFTGFIIYLKTLSRFFIRLLIKLEKGLGLIARLPKRLIRKIRGVKAFKLTLKGIKNIRRILKKIKK</sequence>
<protein>
    <recommendedName>
        <fullName evidence="4">Spore cortex biosynthesis protein YabQ</fullName>
    </recommendedName>
</protein>
<name>A0A161PWW7_9FIRM</name>
<dbReference type="RefSeq" id="WP_068748411.1">
    <property type="nucleotide sequence ID" value="NZ_LOHZ01000030.1"/>
</dbReference>
<keyword evidence="1" id="KW-0812">Transmembrane</keyword>
<proteinExistence type="predicted"/>
<feature type="transmembrane region" description="Helical" evidence="1">
    <location>
        <begin position="6"/>
        <end position="27"/>
    </location>
</feature>
<dbReference type="NCBIfam" id="TIGR02893">
    <property type="entry name" value="spore_yabQ"/>
    <property type="match status" value="1"/>
</dbReference>
<evidence type="ECO:0000256" key="1">
    <source>
        <dbReference type="SAM" id="Phobius"/>
    </source>
</evidence>
<organism evidence="2 3">
    <name type="scientific">Thermovenabulum gondwanense</name>
    <dbReference type="NCBI Taxonomy" id="520767"/>
    <lineage>
        <taxon>Bacteria</taxon>
        <taxon>Bacillati</taxon>
        <taxon>Bacillota</taxon>
        <taxon>Clostridia</taxon>
        <taxon>Thermosediminibacterales</taxon>
        <taxon>Thermosediminibacteraceae</taxon>
        <taxon>Thermovenabulum</taxon>
    </lineage>
</organism>
<evidence type="ECO:0000313" key="3">
    <source>
        <dbReference type="Proteomes" id="UP000075737"/>
    </source>
</evidence>
<keyword evidence="1" id="KW-0472">Membrane</keyword>
<dbReference type="EMBL" id="LOHZ01000030">
    <property type="protein sequence ID" value="KYO66093.1"/>
    <property type="molecule type" value="Genomic_DNA"/>
</dbReference>
<dbReference type="Proteomes" id="UP000075737">
    <property type="component" value="Unassembled WGS sequence"/>
</dbReference>
<feature type="transmembrane region" description="Helical" evidence="1">
    <location>
        <begin position="72"/>
        <end position="93"/>
    </location>
</feature>
<dbReference type="Pfam" id="PF09578">
    <property type="entry name" value="Spore_YabQ"/>
    <property type="match status" value="1"/>
</dbReference>
<keyword evidence="3" id="KW-1185">Reference proteome</keyword>
<dbReference type="OrthoDB" id="1685240at2"/>
<dbReference type="AlphaFoldDB" id="A0A161PWW7"/>
<dbReference type="STRING" id="520767.ATZ99_12790"/>
<gene>
    <name evidence="2" type="ORF">ATZ99_12790</name>
</gene>
<accession>A0A161PWW7</accession>
<reference evidence="2 3" key="1">
    <citation type="submission" date="2015-12" db="EMBL/GenBank/DDBJ databases">
        <title>Draft genome of Thermovenabulum gondwanense isolated from a red thermophilic microbial mat colonisisng an outflow channel of a bore well.</title>
        <authorList>
            <person name="Patel B.K."/>
        </authorList>
    </citation>
    <scope>NUCLEOTIDE SEQUENCE [LARGE SCALE GENOMIC DNA]</scope>
    <source>
        <strain evidence="2 3">R270</strain>
    </source>
</reference>